<dbReference type="Gene3D" id="3.40.50.720">
    <property type="entry name" value="NAD(P)-binding Rossmann-like Domain"/>
    <property type="match status" value="1"/>
</dbReference>
<gene>
    <name evidence="1" type="ORF">GJ744_009157</name>
</gene>
<evidence type="ECO:0000313" key="1">
    <source>
        <dbReference type="EMBL" id="KAF7508608.1"/>
    </source>
</evidence>
<protein>
    <submittedName>
        <fullName evidence="1">Uncharacterized protein</fullName>
    </submittedName>
</protein>
<dbReference type="Proteomes" id="UP000606974">
    <property type="component" value="Unassembled WGS sequence"/>
</dbReference>
<dbReference type="AlphaFoldDB" id="A0A8H7AGC8"/>
<dbReference type="SUPFAM" id="SSF51735">
    <property type="entry name" value="NAD(P)-binding Rossmann-fold domains"/>
    <property type="match status" value="1"/>
</dbReference>
<reference evidence="1" key="1">
    <citation type="submission" date="2020-02" db="EMBL/GenBank/DDBJ databases">
        <authorList>
            <person name="Palmer J.M."/>
        </authorList>
    </citation>
    <scope>NUCLEOTIDE SEQUENCE</scope>
    <source>
        <strain evidence="1">EPUS1.4</strain>
        <tissue evidence="1">Thallus</tissue>
    </source>
</reference>
<proteinExistence type="predicted"/>
<evidence type="ECO:0000313" key="2">
    <source>
        <dbReference type="Proteomes" id="UP000606974"/>
    </source>
</evidence>
<dbReference type="InterPro" id="IPR036291">
    <property type="entry name" value="NAD(P)-bd_dom_sf"/>
</dbReference>
<dbReference type="Pfam" id="PF13561">
    <property type="entry name" value="adh_short_C2"/>
    <property type="match status" value="1"/>
</dbReference>
<dbReference type="InterPro" id="IPR002347">
    <property type="entry name" value="SDR_fam"/>
</dbReference>
<comment type="caution">
    <text evidence="1">The sequence shown here is derived from an EMBL/GenBank/DDBJ whole genome shotgun (WGS) entry which is preliminary data.</text>
</comment>
<accession>A0A8H7AGC8</accession>
<organism evidence="1 2">
    <name type="scientific">Endocarpon pusillum</name>
    <dbReference type="NCBI Taxonomy" id="364733"/>
    <lineage>
        <taxon>Eukaryota</taxon>
        <taxon>Fungi</taxon>
        <taxon>Dikarya</taxon>
        <taxon>Ascomycota</taxon>
        <taxon>Pezizomycotina</taxon>
        <taxon>Eurotiomycetes</taxon>
        <taxon>Chaetothyriomycetidae</taxon>
        <taxon>Verrucariales</taxon>
        <taxon>Verrucariaceae</taxon>
        <taxon>Endocarpon</taxon>
    </lineage>
</organism>
<name>A0A8H7AGC8_9EURO</name>
<sequence>MKANAELEGLIERAVPLGRIAKTDEVSDVIVFLSSPRATYVTGAGWIVDGGTMLQLQT</sequence>
<dbReference type="OrthoDB" id="5840532at2759"/>
<keyword evidence="2" id="KW-1185">Reference proteome</keyword>
<dbReference type="EMBL" id="JAACFV010000052">
    <property type="protein sequence ID" value="KAF7508608.1"/>
    <property type="molecule type" value="Genomic_DNA"/>
</dbReference>